<dbReference type="InterPro" id="IPR009057">
    <property type="entry name" value="Homeodomain-like_sf"/>
</dbReference>
<dbReference type="EMBL" id="FXTN01000017">
    <property type="protein sequence ID" value="SMO98592.1"/>
    <property type="molecule type" value="Genomic_DNA"/>
</dbReference>
<name>A0A521FQY4_9SPHI</name>
<dbReference type="PANTHER" id="PTHR43280:SF32">
    <property type="entry name" value="TRANSCRIPTIONAL REGULATORY PROTEIN"/>
    <property type="match status" value="1"/>
</dbReference>
<protein>
    <submittedName>
        <fullName evidence="5">Helix-turn-helix domain-containing protein</fullName>
    </submittedName>
</protein>
<sequence>MEQQETFEEFYEEKLKRKVCSLSSDELQFNLLTFADCLEKNIRYRRRDYYKVTYTTGHHIIHHSDRSYEVNGPTMVFFSPEIPYTIESPNYCEKNSRYFIFRERYFNEYFRRNIKDFPVFVAGHNAAYALDEAQENKVNMHFEKMQQELSSDYIFKHDLIRQHIAELVHMALKLRPGHHALEQVDAKVRLTAVFKELLERQFPIAPPFKRRFEMRSPGDYAQKLNVHVNHLNHVLKLTTGKTTSQHISEKMAVEARILLKHSKYNISEISYSLGFVNSAHFNHFFKKQTGFSPKTFRG</sequence>
<dbReference type="GO" id="GO:0043565">
    <property type="term" value="F:sequence-specific DNA binding"/>
    <property type="evidence" value="ECO:0007669"/>
    <property type="project" value="InterPro"/>
</dbReference>
<organism evidence="5 6">
    <name type="scientific">Pedobacter westerhofensis</name>
    <dbReference type="NCBI Taxonomy" id="425512"/>
    <lineage>
        <taxon>Bacteria</taxon>
        <taxon>Pseudomonadati</taxon>
        <taxon>Bacteroidota</taxon>
        <taxon>Sphingobacteriia</taxon>
        <taxon>Sphingobacteriales</taxon>
        <taxon>Sphingobacteriaceae</taxon>
        <taxon>Pedobacter</taxon>
    </lineage>
</organism>
<feature type="domain" description="HTH araC/xylS-type" evidence="4">
    <location>
        <begin position="219"/>
        <end position="298"/>
    </location>
</feature>
<keyword evidence="3" id="KW-0804">Transcription</keyword>
<reference evidence="5 6" key="1">
    <citation type="submission" date="2017-05" db="EMBL/GenBank/DDBJ databases">
        <authorList>
            <person name="Varghese N."/>
            <person name="Submissions S."/>
        </authorList>
    </citation>
    <scope>NUCLEOTIDE SEQUENCE [LARGE SCALE GENOMIC DNA]</scope>
    <source>
        <strain evidence="5 6">DSM 19036</strain>
    </source>
</reference>
<dbReference type="SMART" id="SM00342">
    <property type="entry name" value="HTH_ARAC"/>
    <property type="match status" value="1"/>
</dbReference>
<evidence type="ECO:0000313" key="6">
    <source>
        <dbReference type="Proteomes" id="UP000320300"/>
    </source>
</evidence>
<evidence type="ECO:0000259" key="4">
    <source>
        <dbReference type="PROSITE" id="PS01124"/>
    </source>
</evidence>
<gene>
    <name evidence="5" type="ORF">SAMN06265348_11724</name>
</gene>
<dbReference type="RefSeq" id="WP_142531059.1">
    <property type="nucleotide sequence ID" value="NZ_CBCSJO010000016.1"/>
</dbReference>
<dbReference type="OrthoDB" id="632644at2"/>
<dbReference type="Gene3D" id="1.10.10.60">
    <property type="entry name" value="Homeodomain-like"/>
    <property type="match status" value="1"/>
</dbReference>
<accession>A0A521FQY4</accession>
<dbReference type="PROSITE" id="PS01124">
    <property type="entry name" value="HTH_ARAC_FAMILY_2"/>
    <property type="match status" value="1"/>
</dbReference>
<keyword evidence="2" id="KW-0238">DNA-binding</keyword>
<keyword evidence="6" id="KW-1185">Reference proteome</keyword>
<evidence type="ECO:0000256" key="2">
    <source>
        <dbReference type="ARBA" id="ARBA00023125"/>
    </source>
</evidence>
<dbReference type="PANTHER" id="PTHR43280">
    <property type="entry name" value="ARAC-FAMILY TRANSCRIPTIONAL REGULATOR"/>
    <property type="match status" value="1"/>
</dbReference>
<dbReference type="AlphaFoldDB" id="A0A521FQY4"/>
<evidence type="ECO:0000256" key="1">
    <source>
        <dbReference type="ARBA" id="ARBA00023015"/>
    </source>
</evidence>
<dbReference type="Pfam" id="PF12833">
    <property type="entry name" value="HTH_18"/>
    <property type="match status" value="1"/>
</dbReference>
<dbReference type="Proteomes" id="UP000320300">
    <property type="component" value="Unassembled WGS sequence"/>
</dbReference>
<dbReference type="InterPro" id="IPR018060">
    <property type="entry name" value="HTH_AraC"/>
</dbReference>
<dbReference type="SUPFAM" id="SSF46689">
    <property type="entry name" value="Homeodomain-like"/>
    <property type="match status" value="1"/>
</dbReference>
<keyword evidence="1" id="KW-0805">Transcription regulation</keyword>
<dbReference type="GO" id="GO:0003700">
    <property type="term" value="F:DNA-binding transcription factor activity"/>
    <property type="evidence" value="ECO:0007669"/>
    <property type="project" value="InterPro"/>
</dbReference>
<dbReference type="PRINTS" id="PR00032">
    <property type="entry name" value="HTHARAC"/>
</dbReference>
<dbReference type="InterPro" id="IPR020449">
    <property type="entry name" value="Tscrpt_reg_AraC-type_HTH"/>
</dbReference>
<evidence type="ECO:0000313" key="5">
    <source>
        <dbReference type="EMBL" id="SMO98592.1"/>
    </source>
</evidence>
<evidence type="ECO:0000256" key="3">
    <source>
        <dbReference type="ARBA" id="ARBA00023163"/>
    </source>
</evidence>
<proteinExistence type="predicted"/>